<protein>
    <recommendedName>
        <fullName evidence="6">Ferric oxidoreductase domain-containing protein</fullName>
    </recommendedName>
</protein>
<feature type="transmembrane region" description="Helical" evidence="5">
    <location>
        <begin position="147"/>
        <end position="164"/>
    </location>
</feature>
<feature type="transmembrane region" description="Helical" evidence="5">
    <location>
        <begin position="170"/>
        <end position="188"/>
    </location>
</feature>
<dbReference type="Proteomes" id="UP001143304">
    <property type="component" value="Unassembled WGS sequence"/>
</dbReference>
<gene>
    <name evidence="7" type="ORF">EYC82_08340</name>
</gene>
<dbReference type="RefSeq" id="WP_279249084.1">
    <property type="nucleotide sequence ID" value="NZ_SHNO01000001.1"/>
</dbReference>
<comment type="caution">
    <text evidence="7">The sequence shown here is derived from an EMBL/GenBank/DDBJ whole genome shotgun (WGS) entry which is preliminary data.</text>
</comment>
<proteinExistence type="predicted"/>
<dbReference type="Pfam" id="PF01794">
    <property type="entry name" value="Ferric_reduct"/>
    <property type="match status" value="1"/>
</dbReference>
<keyword evidence="3 5" id="KW-1133">Transmembrane helix</keyword>
<evidence type="ECO:0000256" key="3">
    <source>
        <dbReference type="ARBA" id="ARBA00022989"/>
    </source>
</evidence>
<evidence type="ECO:0000313" key="8">
    <source>
        <dbReference type="Proteomes" id="UP001143304"/>
    </source>
</evidence>
<comment type="subcellular location">
    <subcellularLocation>
        <location evidence="1">Membrane</location>
        <topology evidence="1">Multi-pass membrane protein</topology>
    </subcellularLocation>
</comment>
<feature type="domain" description="Ferric oxidoreductase" evidence="6">
    <location>
        <begin position="46"/>
        <end position="152"/>
    </location>
</feature>
<name>A0ABT3T519_9GAMM</name>
<sequence>MKLHGWNITYCVGGLILLAVTLFLASTPWNADSILVAIRSTGKSSLFLFSLAFTASSVYYFWKAPFSKWVLKNRRYIGVSFAASHFIHLGLITLVSVVFPEPFLEDQARSQWIFGGIGYVFIALMALTSSDKAQHRLGIKNWKKFHLIGGYYLWFVFFMTYVKHSKVDPSFYTPFLVFTIAVLLLRLIKHFKAK</sequence>
<accession>A0ABT3T519</accession>
<feature type="transmembrane region" description="Helical" evidence="5">
    <location>
        <begin position="7"/>
        <end position="26"/>
    </location>
</feature>
<organism evidence="7 8">
    <name type="scientific">Candidatus Marimicrobium litorale</name>
    <dbReference type="NCBI Taxonomy" id="2518991"/>
    <lineage>
        <taxon>Bacteria</taxon>
        <taxon>Pseudomonadati</taxon>
        <taxon>Pseudomonadota</taxon>
        <taxon>Gammaproteobacteria</taxon>
        <taxon>Cellvibrionales</taxon>
        <taxon>Halieaceae</taxon>
        <taxon>Marimicrobium</taxon>
    </lineage>
</organism>
<evidence type="ECO:0000256" key="4">
    <source>
        <dbReference type="ARBA" id="ARBA00023136"/>
    </source>
</evidence>
<evidence type="ECO:0000256" key="1">
    <source>
        <dbReference type="ARBA" id="ARBA00004141"/>
    </source>
</evidence>
<keyword evidence="8" id="KW-1185">Reference proteome</keyword>
<evidence type="ECO:0000313" key="7">
    <source>
        <dbReference type="EMBL" id="MCX2977361.1"/>
    </source>
</evidence>
<feature type="transmembrane region" description="Helical" evidence="5">
    <location>
        <begin position="46"/>
        <end position="64"/>
    </location>
</feature>
<dbReference type="InterPro" id="IPR013130">
    <property type="entry name" value="Fe3_Rdtase_TM_dom"/>
</dbReference>
<evidence type="ECO:0000256" key="5">
    <source>
        <dbReference type="SAM" id="Phobius"/>
    </source>
</evidence>
<feature type="transmembrane region" description="Helical" evidence="5">
    <location>
        <begin position="111"/>
        <end position="127"/>
    </location>
</feature>
<keyword evidence="2 5" id="KW-0812">Transmembrane</keyword>
<feature type="transmembrane region" description="Helical" evidence="5">
    <location>
        <begin position="76"/>
        <end position="99"/>
    </location>
</feature>
<dbReference type="EMBL" id="SHNO01000001">
    <property type="protein sequence ID" value="MCX2977361.1"/>
    <property type="molecule type" value="Genomic_DNA"/>
</dbReference>
<evidence type="ECO:0000259" key="6">
    <source>
        <dbReference type="Pfam" id="PF01794"/>
    </source>
</evidence>
<reference evidence="7" key="1">
    <citation type="submission" date="2019-02" db="EMBL/GenBank/DDBJ databases">
        <authorList>
            <person name="Li S.-H."/>
        </authorList>
    </citation>
    <scope>NUCLEOTIDE SEQUENCE</scope>
    <source>
        <strain evidence="7">IMCC11814</strain>
    </source>
</reference>
<evidence type="ECO:0000256" key="2">
    <source>
        <dbReference type="ARBA" id="ARBA00022692"/>
    </source>
</evidence>
<keyword evidence="4 5" id="KW-0472">Membrane</keyword>